<dbReference type="Pfam" id="PF12762">
    <property type="entry name" value="DDE_Tnp_IS1595"/>
    <property type="match status" value="1"/>
</dbReference>
<dbReference type="EMBL" id="LT840185">
    <property type="protein sequence ID" value="SMF68007.1"/>
    <property type="molecule type" value="Genomic_DNA"/>
</dbReference>
<evidence type="ECO:0000313" key="2">
    <source>
        <dbReference type="EMBL" id="SMF68007.1"/>
    </source>
</evidence>
<dbReference type="InterPro" id="IPR053164">
    <property type="entry name" value="IS1016-like_transposase"/>
</dbReference>
<gene>
    <name evidence="2" type="ORF">SAMN06295910_1580</name>
</gene>
<dbReference type="InterPro" id="IPR024442">
    <property type="entry name" value="Transposase_Zn_ribbon"/>
</dbReference>
<name>A0A1X7GD47_9SPHN</name>
<dbReference type="OrthoDB" id="271821at2"/>
<evidence type="ECO:0000259" key="1">
    <source>
        <dbReference type="SMART" id="SM01126"/>
    </source>
</evidence>
<dbReference type="RefSeq" id="WP_085218282.1">
    <property type="nucleotide sequence ID" value="NZ_LT840185.1"/>
</dbReference>
<dbReference type="STRING" id="941907.SAMN06295910_1580"/>
<dbReference type="SMART" id="SM01126">
    <property type="entry name" value="DDE_Tnp_IS1595"/>
    <property type="match status" value="1"/>
</dbReference>
<proteinExistence type="predicted"/>
<dbReference type="InterPro" id="IPR024445">
    <property type="entry name" value="Tnp_ISXO2-like"/>
</dbReference>
<dbReference type="AlphaFoldDB" id="A0A1X7GD47"/>
<keyword evidence="3" id="KW-1185">Reference proteome</keyword>
<dbReference type="Pfam" id="PF12760">
    <property type="entry name" value="Zn_ribbon_IS1595"/>
    <property type="match status" value="1"/>
</dbReference>
<dbReference type="PANTHER" id="PTHR47163">
    <property type="entry name" value="DDE_TNP_IS1595 DOMAIN-CONTAINING PROTEIN"/>
    <property type="match status" value="1"/>
</dbReference>
<sequence length="316" mass="35349">MSVLSSPHFHDEAKAFEYLESIVWADGVTCPHCGVVAGRVYDLAGVRSKPSKKSPEGVVRHGLKKCGECRKQFTVKVGTVFEHARMPLHKMLQAVHLMVSSKKGISAHQLARVLEVQYKSAWFLAHRIREAMRSGDLAPFGSGGGAVEVDETYFGNRKGVQKGRGGHAHKLGVLSLVDRATGTMRSFTFDKFRAEQVHPIVLANISREARLMTDEARMYSKIGKQFAEHGTTLHGGHQYVHPEDRTIHTNTVEGAFSIFKRGMRGVYQHCGEQHLHRYLAEFEFRYNNRIANGVDDRARSHEAVRGIVGKRLTYAS</sequence>
<feature type="domain" description="ISXO2-like transposase" evidence="1">
    <location>
        <begin position="139"/>
        <end position="287"/>
    </location>
</feature>
<dbReference type="PANTHER" id="PTHR47163:SF2">
    <property type="entry name" value="SI:DKEY-17M8.2"/>
    <property type="match status" value="1"/>
</dbReference>
<evidence type="ECO:0000313" key="3">
    <source>
        <dbReference type="Proteomes" id="UP000192934"/>
    </source>
</evidence>
<reference evidence="3" key="1">
    <citation type="submission" date="2017-04" db="EMBL/GenBank/DDBJ databases">
        <authorList>
            <person name="Varghese N."/>
            <person name="Submissions S."/>
        </authorList>
    </citation>
    <scope>NUCLEOTIDE SEQUENCE [LARGE SCALE GENOMIC DNA]</scope>
    <source>
        <strain evidence="3">Dd16</strain>
    </source>
</reference>
<dbReference type="Proteomes" id="UP000192934">
    <property type="component" value="Chromosome I"/>
</dbReference>
<protein>
    <submittedName>
        <fullName evidence="2">Transposase zinc-ribbon domain-containing protein</fullName>
    </submittedName>
</protein>
<organism evidence="2 3">
    <name type="scientific">Allosphingosinicella indica</name>
    <dbReference type="NCBI Taxonomy" id="941907"/>
    <lineage>
        <taxon>Bacteria</taxon>
        <taxon>Pseudomonadati</taxon>
        <taxon>Pseudomonadota</taxon>
        <taxon>Alphaproteobacteria</taxon>
        <taxon>Sphingomonadales</taxon>
        <taxon>Sphingomonadaceae</taxon>
        <taxon>Allosphingosinicella</taxon>
    </lineage>
</organism>
<dbReference type="NCBIfam" id="NF033547">
    <property type="entry name" value="transpos_IS1595"/>
    <property type="match status" value="1"/>
</dbReference>
<accession>A0A1X7GD47</accession>